<name>A0A3M7SFF5_BRAPC</name>
<keyword evidence="3" id="KW-1185">Reference proteome</keyword>
<organism evidence="2 3">
    <name type="scientific">Brachionus plicatilis</name>
    <name type="common">Marine rotifer</name>
    <name type="synonym">Brachionus muelleri</name>
    <dbReference type="NCBI Taxonomy" id="10195"/>
    <lineage>
        <taxon>Eukaryota</taxon>
        <taxon>Metazoa</taxon>
        <taxon>Spiralia</taxon>
        <taxon>Gnathifera</taxon>
        <taxon>Rotifera</taxon>
        <taxon>Eurotatoria</taxon>
        <taxon>Monogononta</taxon>
        <taxon>Pseudotrocha</taxon>
        <taxon>Ploima</taxon>
        <taxon>Brachionidae</taxon>
        <taxon>Brachionus</taxon>
    </lineage>
</organism>
<keyword evidence="1" id="KW-0812">Transmembrane</keyword>
<dbReference type="EMBL" id="REGN01001472">
    <property type="protein sequence ID" value="RNA34486.1"/>
    <property type="molecule type" value="Genomic_DNA"/>
</dbReference>
<keyword evidence="1" id="KW-1133">Transmembrane helix</keyword>
<accession>A0A3M7SFF5</accession>
<dbReference type="Proteomes" id="UP000276133">
    <property type="component" value="Unassembled WGS sequence"/>
</dbReference>
<evidence type="ECO:0000313" key="2">
    <source>
        <dbReference type="EMBL" id="RNA34486.1"/>
    </source>
</evidence>
<evidence type="ECO:0000313" key="3">
    <source>
        <dbReference type="Proteomes" id="UP000276133"/>
    </source>
</evidence>
<gene>
    <name evidence="2" type="ORF">BpHYR1_041741</name>
</gene>
<keyword evidence="1" id="KW-0472">Membrane</keyword>
<evidence type="ECO:0000256" key="1">
    <source>
        <dbReference type="SAM" id="Phobius"/>
    </source>
</evidence>
<proteinExistence type="predicted"/>
<dbReference type="AlphaFoldDB" id="A0A3M7SFF5"/>
<comment type="caution">
    <text evidence="2">The sequence shown here is derived from an EMBL/GenBank/DDBJ whole genome shotgun (WGS) entry which is preliminary data.</text>
</comment>
<protein>
    <submittedName>
        <fullName evidence="2">Uncharacterized protein</fullName>
    </submittedName>
</protein>
<feature type="transmembrane region" description="Helical" evidence="1">
    <location>
        <begin position="44"/>
        <end position="61"/>
    </location>
</feature>
<reference evidence="2 3" key="1">
    <citation type="journal article" date="2018" name="Sci. Rep.">
        <title>Genomic signatures of local adaptation to the degree of environmental predictability in rotifers.</title>
        <authorList>
            <person name="Franch-Gras L."/>
            <person name="Hahn C."/>
            <person name="Garcia-Roger E.M."/>
            <person name="Carmona M.J."/>
            <person name="Serra M."/>
            <person name="Gomez A."/>
        </authorList>
    </citation>
    <scope>NUCLEOTIDE SEQUENCE [LARGE SCALE GENOMIC DNA]</scope>
    <source>
        <strain evidence="2">HYR1</strain>
    </source>
</reference>
<sequence>MANKEKKKSQNITIETKVEVIKAKDKTNKSDYELADIFKIDRNINILLVVIFCHLLVLSPLDTRDIWGDISEILL</sequence>